<dbReference type="InterPro" id="IPR013324">
    <property type="entry name" value="RNA_pol_sigma_r3/r4-like"/>
</dbReference>
<evidence type="ECO:0000313" key="1">
    <source>
        <dbReference type="EMBL" id="SFB10384.1"/>
    </source>
</evidence>
<proteinExistence type="predicted"/>
<organism evidence="1 2">
    <name type="scientific">Selenomonas ruminantium</name>
    <dbReference type="NCBI Taxonomy" id="971"/>
    <lineage>
        <taxon>Bacteria</taxon>
        <taxon>Bacillati</taxon>
        <taxon>Bacillota</taxon>
        <taxon>Negativicutes</taxon>
        <taxon>Selenomonadales</taxon>
        <taxon>Selenomonadaceae</taxon>
        <taxon>Selenomonas</taxon>
    </lineage>
</organism>
<sequence length="183" mass="21369">MAIDYLRQLVDDYNAGRVTLGDTLNRLNFLAWAEDKKPLPEDYMKIPRDPAEILIEEERAIALREHLVNLRNKLSKENWKVLVMVVRGKTYAEIGDALGISHQAVSKRLLTIRKYAEGLQEFLRRDSPIYEAGTPMVKVCYPMDAAMKNLRKCRMPEYMAECFDDTNTRCCYCEKCRRNKDNR</sequence>
<name>A0A1I0YAR7_SELRU</name>
<dbReference type="Gene3D" id="1.10.10.10">
    <property type="entry name" value="Winged helix-like DNA-binding domain superfamily/Winged helix DNA-binding domain"/>
    <property type="match status" value="1"/>
</dbReference>
<dbReference type="SUPFAM" id="SSF88659">
    <property type="entry name" value="Sigma3 and sigma4 domains of RNA polymerase sigma factors"/>
    <property type="match status" value="1"/>
</dbReference>
<dbReference type="EMBL" id="FOJX01000011">
    <property type="protein sequence ID" value="SFB10384.1"/>
    <property type="molecule type" value="Genomic_DNA"/>
</dbReference>
<evidence type="ECO:0000313" key="2">
    <source>
        <dbReference type="Proteomes" id="UP000183843"/>
    </source>
</evidence>
<dbReference type="RefSeq" id="WP_074816736.1">
    <property type="nucleotide sequence ID" value="NZ_FOJX01000011.1"/>
</dbReference>
<dbReference type="GO" id="GO:0003677">
    <property type="term" value="F:DNA binding"/>
    <property type="evidence" value="ECO:0007669"/>
    <property type="project" value="UniProtKB-KW"/>
</dbReference>
<keyword evidence="1" id="KW-0238">DNA-binding</keyword>
<protein>
    <submittedName>
        <fullName evidence="1">Homeodomain-like domain-containing protein</fullName>
    </submittedName>
</protein>
<dbReference type="InterPro" id="IPR036388">
    <property type="entry name" value="WH-like_DNA-bd_sf"/>
</dbReference>
<dbReference type="Proteomes" id="UP000183843">
    <property type="component" value="Unassembled WGS sequence"/>
</dbReference>
<reference evidence="1 2" key="1">
    <citation type="submission" date="2016-10" db="EMBL/GenBank/DDBJ databases">
        <authorList>
            <person name="de Groot N.N."/>
        </authorList>
    </citation>
    <scope>NUCLEOTIDE SEQUENCE [LARGE SCALE GENOMIC DNA]</scope>
    <source>
        <strain evidence="1 2">L14</strain>
    </source>
</reference>
<dbReference type="AlphaFoldDB" id="A0A1I0YAR7"/>
<accession>A0A1I0YAR7</accession>
<keyword evidence="1" id="KW-0371">Homeobox</keyword>
<gene>
    <name evidence="1" type="ORF">SAMN05216587_11162</name>
</gene>